<protein>
    <recommendedName>
        <fullName evidence="12">Nucleoside diphosphate kinase</fullName>
        <ecNumber evidence="12">2.7.4.6</ecNumber>
    </recommendedName>
</protein>
<feature type="binding site" evidence="10">
    <location>
        <position position="120"/>
    </location>
    <ligand>
        <name>ATP</name>
        <dbReference type="ChEBI" id="CHEBI:30616"/>
    </ligand>
</feature>
<comment type="similarity">
    <text evidence="1 10 11">Belongs to the NDK family.</text>
</comment>
<keyword evidence="7 12" id="KW-0067">ATP-binding</keyword>
<evidence type="ECO:0000256" key="10">
    <source>
        <dbReference type="PROSITE-ProRule" id="PRU00706"/>
    </source>
</evidence>
<organism evidence="15 16">
    <name type="scientific">Candidatus Babela massiliensis</name>
    <dbReference type="NCBI Taxonomy" id="673862"/>
    <lineage>
        <taxon>Bacteria</taxon>
        <taxon>Candidatus Babelota</taxon>
        <taxon>Candidatus Babeliae</taxon>
        <taxon>Candidatus Babeliales</taxon>
        <taxon>Candidatus Babeliaceae</taxon>
        <taxon>Candidatus Babela</taxon>
    </lineage>
</organism>
<dbReference type="InterPro" id="IPR023005">
    <property type="entry name" value="Nucleoside_diP_kinase_AS"/>
</dbReference>
<dbReference type="GO" id="GO:0006228">
    <property type="term" value="P:UTP biosynthetic process"/>
    <property type="evidence" value="ECO:0007669"/>
    <property type="project" value="InterPro"/>
</dbReference>
<dbReference type="PANTHER" id="PTHR46161:SF3">
    <property type="entry name" value="NUCLEOSIDE DIPHOSPHATE KINASE DDB_G0292928-RELATED"/>
    <property type="match status" value="1"/>
</dbReference>
<dbReference type="EMBL" id="HG793133">
    <property type="protein sequence ID" value="CDK30877.1"/>
    <property type="molecule type" value="Genomic_DNA"/>
</dbReference>
<evidence type="ECO:0000256" key="3">
    <source>
        <dbReference type="ARBA" id="ARBA00022679"/>
    </source>
</evidence>
<evidence type="ECO:0000256" key="8">
    <source>
        <dbReference type="ARBA" id="ARBA00022842"/>
    </source>
</evidence>
<evidence type="ECO:0000256" key="12">
    <source>
        <dbReference type="RuleBase" id="RU004013"/>
    </source>
</evidence>
<dbReference type="Pfam" id="PF00334">
    <property type="entry name" value="NDK"/>
    <property type="match status" value="1"/>
</dbReference>
<gene>
    <name evidence="15" type="primary">ndk_1</name>
    <name evidence="15" type="ORF">BABL1_gene_5</name>
</gene>
<dbReference type="SMART" id="SM00562">
    <property type="entry name" value="NDK"/>
    <property type="match status" value="1"/>
</dbReference>
<keyword evidence="4" id="KW-0479">Metal-binding</keyword>
<feature type="binding site" evidence="10">
    <location>
        <position position="92"/>
    </location>
    <ligand>
        <name>ATP</name>
        <dbReference type="ChEBI" id="CHEBI:30616"/>
    </ligand>
</feature>
<dbReference type="PANTHER" id="PTHR46161">
    <property type="entry name" value="NUCLEOSIDE DIPHOSPHATE KINASE"/>
    <property type="match status" value="1"/>
</dbReference>
<evidence type="ECO:0000256" key="13">
    <source>
        <dbReference type="SAM" id="SignalP"/>
    </source>
</evidence>
<comment type="catalytic activity">
    <reaction evidence="12">
        <text>a 2'-deoxyribonucleoside 5'-diphosphate + ATP = a 2'-deoxyribonucleoside 5'-triphosphate + ADP</text>
        <dbReference type="Rhea" id="RHEA:44640"/>
        <dbReference type="ChEBI" id="CHEBI:30616"/>
        <dbReference type="ChEBI" id="CHEBI:61560"/>
        <dbReference type="ChEBI" id="CHEBI:73316"/>
        <dbReference type="ChEBI" id="CHEBI:456216"/>
        <dbReference type="EC" id="2.7.4.6"/>
    </reaction>
</comment>
<dbReference type="InterPro" id="IPR034907">
    <property type="entry name" value="NDK-like_dom"/>
</dbReference>
<dbReference type="STRING" id="673862.BABL1_gene_5"/>
<proteinExistence type="inferred from homology"/>
<dbReference type="InterPro" id="IPR036850">
    <property type="entry name" value="NDK-like_dom_sf"/>
</dbReference>
<dbReference type="eggNOG" id="COG0105">
    <property type="taxonomic scope" value="Bacteria"/>
</dbReference>
<dbReference type="PATRIC" id="fig|673862.3.peg.768"/>
<dbReference type="EC" id="2.7.4.6" evidence="12"/>
<dbReference type="CDD" id="cd04413">
    <property type="entry name" value="NDPk_I"/>
    <property type="match status" value="1"/>
</dbReference>
<feature type="chain" id="PRO_5004744540" description="Nucleoside diphosphate kinase" evidence="13">
    <location>
        <begin position="25"/>
        <end position="167"/>
    </location>
</feature>
<dbReference type="GO" id="GO:0005524">
    <property type="term" value="F:ATP binding"/>
    <property type="evidence" value="ECO:0007669"/>
    <property type="project" value="UniProtKB-KW"/>
</dbReference>
<evidence type="ECO:0000256" key="7">
    <source>
        <dbReference type="ARBA" id="ARBA00022840"/>
    </source>
</evidence>
<dbReference type="AlphaFoldDB" id="V6DH04"/>
<dbReference type="SUPFAM" id="SSF54919">
    <property type="entry name" value="Nucleoside diphosphate kinase, NDK"/>
    <property type="match status" value="1"/>
</dbReference>
<feature type="binding site" evidence="10">
    <location>
        <position position="137"/>
    </location>
    <ligand>
        <name>ATP</name>
        <dbReference type="ChEBI" id="CHEBI:30616"/>
    </ligand>
</feature>
<accession>V6DH04</accession>
<sequence length="167" mass="18978" precursor="true">MIKINKILISCLLTLMHFSFNALKLEEKIEVKKPEIQSTLAIIKPDAVNNLNSGDIVRLIELNGFNIKEMKKTTIEKKDAEKFYAVHKERPFFKELVNYMTSGPIIVMVLEKTNAIASWRELMGTTNPDTANMGTIRKMFGQSVQLNAVHGSDSPQAAQEEIKFFFK</sequence>
<dbReference type="PROSITE" id="PS51374">
    <property type="entry name" value="NDPK_LIKE"/>
    <property type="match status" value="1"/>
</dbReference>
<dbReference type="Proteomes" id="UP000018769">
    <property type="component" value="Chromosome I"/>
</dbReference>
<feature type="binding site" evidence="10">
    <location>
        <position position="126"/>
    </location>
    <ligand>
        <name>ATP</name>
        <dbReference type="ChEBI" id="CHEBI:30616"/>
    </ligand>
</feature>
<evidence type="ECO:0000256" key="11">
    <source>
        <dbReference type="RuleBase" id="RU004011"/>
    </source>
</evidence>
<evidence type="ECO:0000259" key="14">
    <source>
        <dbReference type="SMART" id="SM00562"/>
    </source>
</evidence>
<keyword evidence="8" id="KW-0460">Magnesium</keyword>
<dbReference type="GO" id="GO:0006241">
    <property type="term" value="P:CTP biosynthetic process"/>
    <property type="evidence" value="ECO:0007669"/>
    <property type="project" value="InterPro"/>
</dbReference>
<feature type="domain" description="Nucleoside diphosphate kinase-like" evidence="14">
    <location>
        <begin position="36"/>
        <end position="167"/>
    </location>
</feature>
<name>V6DH04_9BACT</name>
<keyword evidence="13" id="KW-0732">Signal</keyword>
<keyword evidence="3 12" id="KW-0808">Transferase</keyword>
<dbReference type="PROSITE" id="PS00469">
    <property type="entry name" value="NDPK"/>
    <property type="match status" value="1"/>
</dbReference>
<evidence type="ECO:0000256" key="6">
    <source>
        <dbReference type="ARBA" id="ARBA00022777"/>
    </source>
</evidence>
<dbReference type="PRINTS" id="PR01243">
    <property type="entry name" value="NUCDPKINASE"/>
</dbReference>
<dbReference type="HOGENOM" id="CLU_060216_8_1_7"/>
<keyword evidence="6 12" id="KW-0418">Kinase</keyword>
<dbReference type="GO" id="GO:0006183">
    <property type="term" value="P:GTP biosynthetic process"/>
    <property type="evidence" value="ECO:0007669"/>
    <property type="project" value="InterPro"/>
</dbReference>
<evidence type="ECO:0000256" key="1">
    <source>
        <dbReference type="ARBA" id="ARBA00008142"/>
    </source>
</evidence>
<evidence type="ECO:0000256" key="2">
    <source>
        <dbReference type="ARBA" id="ARBA00022490"/>
    </source>
</evidence>
<feature type="binding site" evidence="10">
    <location>
        <position position="44"/>
    </location>
    <ligand>
        <name>ATP</name>
        <dbReference type="ChEBI" id="CHEBI:30616"/>
    </ligand>
</feature>
<evidence type="ECO:0000256" key="4">
    <source>
        <dbReference type="ARBA" id="ARBA00022723"/>
    </source>
</evidence>
<evidence type="ECO:0000256" key="5">
    <source>
        <dbReference type="ARBA" id="ARBA00022741"/>
    </source>
</evidence>
<dbReference type="Gene3D" id="3.30.70.141">
    <property type="entry name" value="Nucleoside diphosphate kinase-like domain"/>
    <property type="match status" value="1"/>
</dbReference>
<keyword evidence="5 12" id="KW-0547">Nucleotide-binding</keyword>
<dbReference type="KEGG" id="dpb:BABL1_gene_5"/>
<keyword evidence="16" id="KW-1185">Reference proteome</keyword>
<evidence type="ECO:0000313" key="16">
    <source>
        <dbReference type="Proteomes" id="UP000018769"/>
    </source>
</evidence>
<keyword evidence="2" id="KW-0963">Cytoplasm</keyword>
<dbReference type="NCBIfam" id="NF001908">
    <property type="entry name" value="PRK00668.1"/>
    <property type="match status" value="1"/>
</dbReference>
<keyword evidence="9" id="KW-0546">Nucleotide metabolism</keyword>
<dbReference type="InterPro" id="IPR001564">
    <property type="entry name" value="Nucleoside_diP_kinase"/>
</dbReference>
<dbReference type="GO" id="GO:0004550">
    <property type="term" value="F:nucleoside diphosphate kinase activity"/>
    <property type="evidence" value="ECO:0007669"/>
    <property type="project" value="UniProtKB-EC"/>
</dbReference>
<feature type="signal peptide" evidence="13">
    <location>
        <begin position="1"/>
        <end position="24"/>
    </location>
</feature>
<reference evidence="15 16" key="1">
    <citation type="journal article" date="2015" name="Biol. Direct">
        <title>Babela massiliensis, a representative of a widespread bacterial phylum with unusual adaptations to parasitism in amoebae.</title>
        <authorList>
            <person name="Pagnier I."/>
            <person name="Yutin N."/>
            <person name="Croce O."/>
            <person name="Makarova K.S."/>
            <person name="Wolf Y.I."/>
            <person name="Benamar S."/>
            <person name="Raoult D."/>
            <person name="Koonin E.V."/>
            <person name="La Scola B."/>
        </authorList>
    </citation>
    <scope>NUCLEOTIDE SEQUENCE [LARGE SCALE GENOMIC DNA]</scope>
    <source>
        <strain evidence="16">BABL1</strain>
    </source>
</reference>
<evidence type="ECO:0000313" key="15">
    <source>
        <dbReference type="EMBL" id="CDK30877.1"/>
    </source>
</evidence>
<feature type="binding site" evidence="10">
    <location>
        <position position="147"/>
    </location>
    <ligand>
        <name>ATP</name>
        <dbReference type="ChEBI" id="CHEBI:30616"/>
    </ligand>
</feature>
<dbReference type="GO" id="GO:0046872">
    <property type="term" value="F:metal ion binding"/>
    <property type="evidence" value="ECO:0007669"/>
    <property type="project" value="UniProtKB-KW"/>
</dbReference>
<feature type="active site" description="Pros-phosphohistidine intermediate" evidence="10">
    <location>
        <position position="150"/>
    </location>
</feature>
<evidence type="ECO:0000256" key="9">
    <source>
        <dbReference type="ARBA" id="ARBA00023080"/>
    </source>
</evidence>